<dbReference type="GO" id="GO:0004650">
    <property type="term" value="F:polygalacturonase activity"/>
    <property type="evidence" value="ECO:0007669"/>
    <property type="project" value="InterPro"/>
</dbReference>
<dbReference type="OrthoDB" id="9795222at2"/>
<dbReference type="InterPro" id="IPR006626">
    <property type="entry name" value="PbH1"/>
</dbReference>
<dbReference type="Pfam" id="PF00295">
    <property type="entry name" value="Glyco_hydro_28"/>
    <property type="match status" value="1"/>
</dbReference>
<dbReference type="EMBL" id="FNQY01000004">
    <property type="protein sequence ID" value="SDZ93299.1"/>
    <property type="molecule type" value="Genomic_DNA"/>
</dbReference>
<evidence type="ECO:0000256" key="3">
    <source>
        <dbReference type="ARBA" id="ARBA00023295"/>
    </source>
</evidence>
<dbReference type="GO" id="GO:0005975">
    <property type="term" value="P:carbohydrate metabolic process"/>
    <property type="evidence" value="ECO:0007669"/>
    <property type="project" value="InterPro"/>
</dbReference>
<dbReference type="PANTHER" id="PTHR31339:SF9">
    <property type="entry name" value="PLASMIN AND FIBRONECTIN-BINDING PROTEIN A"/>
    <property type="match status" value="1"/>
</dbReference>
<dbReference type="InterPro" id="IPR011050">
    <property type="entry name" value="Pectin_lyase_fold/virulence"/>
</dbReference>
<dbReference type="InterPro" id="IPR000743">
    <property type="entry name" value="Glyco_hydro_28"/>
</dbReference>
<dbReference type="SUPFAM" id="SSF51126">
    <property type="entry name" value="Pectin lyase-like"/>
    <property type="match status" value="1"/>
</dbReference>
<keyword evidence="3 4" id="KW-0326">Glycosidase</keyword>
<dbReference type="RefSeq" id="WP_091394684.1">
    <property type="nucleotide sequence ID" value="NZ_FNQY01000004.1"/>
</dbReference>
<dbReference type="Proteomes" id="UP000199041">
    <property type="component" value="Unassembled WGS sequence"/>
</dbReference>
<accession>A0A1H3X1N0</accession>
<dbReference type="InterPro" id="IPR051801">
    <property type="entry name" value="GH28_Enzymes"/>
</dbReference>
<comment type="similarity">
    <text evidence="1 4">Belongs to the glycosyl hydrolase 28 family.</text>
</comment>
<evidence type="ECO:0000256" key="5">
    <source>
        <dbReference type="SAM" id="MobiDB-lite"/>
    </source>
</evidence>
<evidence type="ECO:0000256" key="1">
    <source>
        <dbReference type="ARBA" id="ARBA00008834"/>
    </source>
</evidence>
<dbReference type="SMART" id="SM00710">
    <property type="entry name" value="PbH1"/>
    <property type="match status" value="4"/>
</dbReference>
<keyword evidence="7" id="KW-1185">Reference proteome</keyword>
<sequence length="556" mass="61128">MFNLQKGRFNYFLPVRSLLGVLLIMLALTFSACASGSDRDRNHFLDYLPDSMQVGAAHLPDSITPIKAPFATVDFKRPDFPDTTVNIANNGADTSKSVTTIIQQAIDQLSATGGGTVLIPAGHWKTGRIELKSNINLHLSDQATLSFSGAVEDYQPAVFTRSEGIEVMSLGACIYANNADNIAITGKGKLIGPALNGSVRNQVMDSIVIEDFVSYKTPVKDRVYDGKNGGYIFLPMFISPINCTHVFIEGLSLENTAFWNIVPVYCDNVIIRGITVHSVGIPRGDGMDISSSKNVLVEYCTLSCGDDCFTLKAGRGEDGLRVNKPTENVVIRNCLAIKGHGGVTIGSETAAMIKNVFVQNCLFEQTNVGLRFKTRRPRGGGGDSLYYENIRMLTTGKAFQWDMLGSTVYVGDLAARLPARPVNALTPSFKHTYFKNIKIDSAEWFIKLNAIPESPLTQVQIENLQVYADNLLRAADVDSFSIKNALISTKDTAIHLLDCRNMRFDNTRFNTKARKLVMDVQGPASRNITFKNCQPERPNGWQTNTYDTSDRPSSEK</sequence>
<evidence type="ECO:0000313" key="6">
    <source>
        <dbReference type="EMBL" id="SDZ93299.1"/>
    </source>
</evidence>
<dbReference type="PROSITE" id="PS51257">
    <property type="entry name" value="PROKAR_LIPOPROTEIN"/>
    <property type="match status" value="1"/>
</dbReference>
<reference evidence="6 7" key="1">
    <citation type="submission" date="2016-10" db="EMBL/GenBank/DDBJ databases">
        <authorList>
            <person name="de Groot N.N."/>
        </authorList>
    </citation>
    <scope>NUCLEOTIDE SEQUENCE [LARGE SCALE GENOMIC DNA]</scope>
    <source>
        <strain evidence="6 7">Vu-144</strain>
    </source>
</reference>
<organism evidence="6 7">
    <name type="scientific">Arachidicoccus rhizosphaerae</name>
    <dbReference type="NCBI Taxonomy" id="551991"/>
    <lineage>
        <taxon>Bacteria</taxon>
        <taxon>Pseudomonadati</taxon>
        <taxon>Bacteroidota</taxon>
        <taxon>Chitinophagia</taxon>
        <taxon>Chitinophagales</taxon>
        <taxon>Chitinophagaceae</taxon>
        <taxon>Arachidicoccus</taxon>
    </lineage>
</organism>
<dbReference type="InterPro" id="IPR012334">
    <property type="entry name" value="Pectin_lyas_fold"/>
</dbReference>
<gene>
    <name evidence="6" type="ORF">SAMN05192529_104150</name>
</gene>
<evidence type="ECO:0000256" key="2">
    <source>
        <dbReference type="ARBA" id="ARBA00022801"/>
    </source>
</evidence>
<keyword evidence="2 4" id="KW-0378">Hydrolase</keyword>
<proteinExistence type="inferred from homology"/>
<feature type="region of interest" description="Disordered" evidence="5">
    <location>
        <begin position="531"/>
        <end position="556"/>
    </location>
</feature>
<dbReference type="PANTHER" id="PTHR31339">
    <property type="entry name" value="PECTIN LYASE-RELATED"/>
    <property type="match status" value="1"/>
</dbReference>
<dbReference type="Gene3D" id="2.160.20.10">
    <property type="entry name" value="Single-stranded right-handed beta-helix, Pectin lyase-like"/>
    <property type="match status" value="1"/>
</dbReference>
<dbReference type="STRING" id="551991.SAMN05192529_104150"/>
<evidence type="ECO:0000256" key="4">
    <source>
        <dbReference type="RuleBase" id="RU361169"/>
    </source>
</evidence>
<evidence type="ECO:0000313" key="7">
    <source>
        <dbReference type="Proteomes" id="UP000199041"/>
    </source>
</evidence>
<name>A0A1H3X1N0_9BACT</name>
<dbReference type="AlphaFoldDB" id="A0A1H3X1N0"/>
<protein>
    <submittedName>
        <fullName evidence="6">Glycosyl hydrolases family 28</fullName>
    </submittedName>
</protein>